<proteinExistence type="inferred from homology"/>
<protein>
    <recommendedName>
        <fullName evidence="3">Glucosylceramidase</fullName>
        <ecNumber evidence="3">3.2.1.45</ecNumber>
    </recommendedName>
</protein>
<evidence type="ECO:0000259" key="4">
    <source>
        <dbReference type="Pfam" id="PF02055"/>
    </source>
</evidence>
<dbReference type="GO" id="GO:0016020">
    <property type="term" value="C:membrane"/>
    <property type="evidence" value="ECO:0007669"/>
    <property type="project" value="GOC"/>
</dbReference>
<keyword evidence="3" id="KW-0746">Sphingolipid metabolism</keyword>
<name>W2T961_NECAM</name>
<dbReference type="AlphaFoldDB" id="W2T961"/>
<organism evidence="5 6">
    <name type="scientific">Necator americanus</name>
    <name type="common">Human hookworm</name>
    <dbReference type="NCBI Taxonomy" id="51031"/>
    <lineage>
        <taxon>Eukaryota</taxon>
        <taxon>Metazoa</taxon>
        <taxon>Ecdysozoa</taxon>
        <taxon>Nematoda</taxon>
        <taxon>Chromadorea</taxon>
        <taxon>Rhabditida</taxon>
        <taxon>Rhabditina</taxon>
        <taxon>Rhabditomorpha</taxon>
        <taxon>Strongyloidea</taxon>
        <taxon>Ancylostomatidae</taxon>
        <taxon>Bunostominae</taxon>
        <taxon>Necator</taxon>
    </lineage>
</organism>
<dbReference type="PANTHER" id="PTHR11069:SF23">
    <property type="entry name" value="LYSOSOMAL ACID GLUCOSYLCERAMIDASE"/>
    <property type="match status" value="1"/>
</dbReference>
<accession>W2T961</accession>
<dbReference type="InterPro" id="IPR001139">
    <property type="entry name" value="Glyco_hydro_30"/>
</dbReference>
<dbReference type="OrthoDB" id="5864414at2759"/>
<comment type="catalytic activity">
    <reaction evidence="3">
        <text>a beta-D-glucosyl-(1&lt;-&gt;1')-N-acylsphing-4-enine + H2O = an N-acylsphing-4-enine + D-glucose</text>
        <dbReference type="Rhea" id="RHEA:13269"/>
        <dbReference type="ChEBI" id="CHEBI:4167"/>
        <dbReference type="ChEBI" id="CHEBI:15377"/>
        <dbReference type="ChEBI" id="CHEBI:22801"/>
        <dbReference type="ChEBI" id="CHEBI:52639"/>
        <dbReference type="EC" id="3.2.1.45"/>
    </reaction>
</comment>
<dbReference type="GO" id="GO:0006680">
    <property type="term" value="P:glucosylceramide catabolic process"/>
    <property type="evidence" value="ECO:0007669"/>
    <property type="project" value="TreeGrafter"/>
</dbReference>
<dbReference type="EC" id="3.2.1.45" evidence="3"/>
<feature type="domain" description="Glycosyl hydrolase family 30 TIM-barrel" evidence="4">
    <location>
        <begin position="55"/>
        <end position="91"/>
    </location>
</feature>
<dbReference type="InterPro" id="IPR033453">
    <property type="entry name" value="Glyco_hydro_30_TIM-barrel"/>
</dbReference>
<dbReference type="PRINTS" id="PR00843">
    <property type="entry name" value="GLHYDRLASE30"/>
</dbReference>
<evidence type="ECO:0000256" key="3">
    <source>
        <dbReference type="RuleBase" id="RU361188"/>
    </source>
</evidence>
<comment type="similarity">
    <text evidence="3">Belongs to the glycosyl hydrolase 30 family.</text>
</comment>
<evidence type="ECO:0000256" key="1">
    <source>
        <dbReference type="ARBA" id="ARBA00022729"/>
    </source>
</evidence>
<evidence type="ECO:0000256" key="2">
    <source>
        <dbReference type="ARBA" id="ARBA00022801"/>
    </source>
</evidence>
<dbReference type="STRING" id="51031.W2T961"/>
<evidence type="ECO:0000313" key="5">
    <source>
        <dbReference type="EMBL" id="ETN77522.1"/>
    </source>
</evidence>
<dbReference type="Gene3D" id="3.20.20.80">
    <property type="entry name" value="Glycosidases"/>
    <property type="match status" value="1"/>
</dbReference>
<sequence length="106" mass="11398">MLFQPLTGIESGKAVVYVSSLSGKRFEKSTIPVTKNAKTGSVDITVDARQQFQTIIGFGGAFTDSAGINLASLSERTRRKLLEAYFSENGMYWCGCVVGGSLTHVV</sequence>
<dbReference type="OMA" id="YFSENGM"/>
<keyword evidence="6" id="KW-1185">Reference proteome</keyword>
<dbReference type="EMBL" id="KI660167">
    <property type="protein sequence ID" value="ETN77522.1"/>
    <property type="molecule type" value="Genomic_DNA"/>
</dbReference>
<gene>
    <name evidence="5" type="ORF">NECAME_03186</name>
</gene>
<keyword evidence="3" id="KW-0443">Lipid metabolism</keyword>
<reference evidence="6" key="1">
    <citation type="journal article" date="2014" name="Nat. Genet.">
        <title>Genome of the human hookworm Necator americanus.</title>
        <authorList>
            <person name="Tang Y.T."/>
            <person name="Gao X."/>
            <person name="Rosa B.A."/>
            <person name="Abubucker S."/>
            <person name="Hallsworth-Pepin K."/>
            <person name="Martin J."/>
            <person name="Tyagi R."/>
            <person name="Heizer E."/>
            <person name="Zhang X."/>
            <person name="Bhonagiri-Palsikar V."/>
            <person name="Minx P."/>
            <person name="Warren W.C."/>
            <person name="Wang Q."/>
            <person name="Zhan B."/>
            <person name="Hotez P.J."/>
            <person name="Sternberg P.W."/>
            <person name="Dougall A."/>
            <person name="Gaze S.T."/>
            <person name="Mulvenna J."/>
            <person name="Sotillo J."/>
            <person name="Ranganathan S."/>
            <person name="Rabelo E.M."/>
            <person name="Wilson R.K."/>
            <person name="Felgner P.L."/>
            <person name="Bethony J."/>
            <person name="Hawdon J.M."/>
            <person name="Gasser R.B."/>
            <person name="Loukas A."/>
            <person name="Mitreva M."/>
        </authorList>
    </citation>
    <scope>NUCLEOTIDE SEQUENCE [LARGE SCALE GENOMIC DNA]</scope>
</reference>
<dbReference type="KEGG" id="nai:NECAME_03186"/>
<keyword evidence="3" id="KW-0326">Glycosidase</keyword>
<dbReference type="Proteomes" id="UP000053676">
    <property type="component" value="Unassembled WGS sequence"/>
</dbReference>
<dbReference type="PANTHER" id="PTHR11069">
    <property type="entry name" value="GLUCOSYLCERAMIDASE"/>
    <property type="match status" value="1"/>
</dbReference>
<evidence type="ECO:0000313" key="6">
    <source>
        <dbReference type="Proteomes" id="UP000053676"/>
    </source>
</evidence>
<keyword evidence="1" id="KW-0732">Signal</keyword>
<dbReference type="Pfam" id="PF02055">
    <property type="entry name" value="Glyco_hydro_30"/>
    <property type="match status" value="1"/>
</dbReference>
<dbReference type="GO" id="GO:0004348">
    <property type="term" value="F:glucosylceramidase activity"/>
    <property type="evidence" value="ECO:0007669"/>
    <property type="project" value="UniProtKB-EC"/>
</dbReference>
<keyword evidence="2 3" id="KW-0378">Hydrolase</keyword>